<comment type="caution">
    <text evidence="1">The sequence shown here is derived from an EMBL/GenBank/DDBJ whole genome shotgun (WGS) entry which is preliminary data.</text>
</comment>
<gene>
    <name evidence="1" type="ORF">IAC75_00885</name>
</gene>
<accession>A0A9D1NJN5</accession>
<dbReference type="AlphaFoldDB" id="A0A9D1NJN5"/>
<reference evidence="1" key="1">
    <citation type="submission" date="2020-10" db="EMBL/GenBank/DDBJ databases">
        <authorList>
            <person name="Gilroy R."/>
        </authorList>
    </citation>
    <scope>NUCLEOTIDE SEQUENCE</scope>
    <source>
        <strain evidence="1">10669</strain>
    </source>
</reference>
<sequence length="63" mass="6726">LWERPETAAFVAKLSALSHAGTRLILETPAGFEPPVPAGWTLLRRIGKKGKDQPCASVFVPAA</sequence>
<organism evidence="1 2">
    <name type="scientific">Candidatus Spyradosoma merdigallinarum</name>
    <dbReference type="NCBI Taxonomy" id="2840950"/>
    <lineage>
        <taxon>Bacteria</taxon>
        <taxon>Pseudomonadati</taxon>
        <taxon>Verrucomicrobiota</taxon>
        <taxon>Opitutia</taxon>
        <taxon>Opitutia incertae sedis</taxon>
        <taxon>Candidatus Spyradosoma</taxon>
    </lineage>
</organism>
<evidence type="ECO:0000313" key="2">
    <source>
        <dbReference type="Proteomes" id="UP000886812"/>
    </source>
</evidence>
<feature type="non-terminal residue" evidence="1">
    <location>
        <position position="1"/>
    </location>
</feature>
<reference evidence="1" key="2">
    <citation type="journal article" date="2021" name="PeerJ">
        <title>Extensive microbial diversity within the chicken gut microbiome revealed by metagenomics and culture.</title>
        <authorList>
            <person name="Gilroy R."/>
            <person name="Ravi A."/>
            <person name="Getino M."/>
            <person name="Pursley I."/>
            <person name="Horton D.L."/>
            <person name="Alikhan N.F."/>
            <person name="Baker D."/>
            <person name="Gharbi K."/>
            <person name="Hall N."/>
            <person name="Watson M."/>
            <person name="Adriaenssens E.M."/>
            <person name="Foster-Nyarko E."/>
            <person name="Jarju S."/>
            <person name="Secka A."/>
            <person name="Antonio M."/>
            <person name="Oren A."/>
            <person name="Chaudhuri R.R."/>
            <person name="La Ragione R."/>
            <person name="Hildebrand F."/>
            <person name="Pallen M.J."/>
        </authorList>
    </citation>
    <scope>NUCLEOTIDE SEQUENCE</scope>
    <source>
        <strain evidence="1">10669</strain>
    </source>
</reference>
<name>A0A9D1NJN5_9BACT</name>
<protein>
    <submittedName>
        <fullName evidence="1">Uncharacterized protein</fullName>
    </submittedName>
</protein>
<dbReference type="EMBL" id="DVOG01000022">
    <property type="protein sequence ID" value="HIV03693.1"/>
    <property type="molecule type" value="Genomic_DNA"/>
</dbReference>
<proteinExistence type="predicted"/>
<dbReference type="Proteomes" id="UP000886812">
    <property type="component" value="Unassembled WGS sequence"/>
</dbReference>
<evidence type="ECO:0000313" key="1">
    <source>
        <dbReference type="EMBL" id="HIV03693.1"/>
    </source>
</evidence>